<dbReference type="Proteomes" id="UP000235786">
    <property type="component" value="Unassembled WGS sequence"/>
</dbReference>
<evidence type="ECO:0008006" key="4">
    <source>
        <dbReference type="Google" id="ProtNLM"/>
    </source>
</evidence>
<proteinExistence type="predicted"/>
<dbReference type="PANTHER" id="PTHR38166">
    <property type="entry name" value="C2H2-TYPE DOMAIN-CONTAINING PROTEIN-RELATED"/>
    <property type="match status" value="1"/>
</dbReference>
<feature type="region of interest" description="Disordered" evidence="1">
    <location>
        <begin position="557"/>
        <end position="576"/>
    </location>
</feature>
<dbReference type="OrthoDB" id="3521097at2759"/>
<keyword evidence="3" id="KW-1185">Reference proteome</keyword>
<evidence type="ECO:0000313" key="2">
    <source>
        <dbReference type="EMBL" id="PMD33002.1"/>
    </source>
</evidence>
<evidence type="ECO:0000313" key="3">
    <source>
        <dbReference type="Proteomes" id="UP000235786"/>
    </source>
</evidence>
<gene>
    <name evidence="2" type="ORF">L207DRAFT_639741</name>
</gene>
<reference evidence="2 3" key="1">
    <citation type="submission" date="2016-04" db="EMBL/GenBank/DDBJ databases">
        <title>A degradative enzymes factory behind the ericoid mycorrhizal symbiosis.</title>
        <authorList>
            <consortium name="DOE Joint Genome Institute"/>
            <person name="Martino E."/>
            <person name="Morin E."/>
            <person name="Grelet G."/>
            <person name="Kuo A."/>
            <person name="Kohler A."/>
            <person name="Daghino S."/>
            <person name="Barry K."/>
            <person name="Choi C."/>
            <person name="Cichocki N."/>
            <person name="Clum A."/>
            <person name="Copeland A."/>
            <person name="Hainaut M."/>
            <person name="Haridas S."/>
            <person name="Labutti K."/>
            <person name="Lindquist E."/>
            <person name="Lipzen A."/>
            <person name="Khouja H.-R."/>
            <person name="Murat C."/>
            <person name="Ohm R."/>
            <person name="Olson A."/>
            <person name="Spatafora J."/>
            <person name="Veneault-Fourrey C."/>
            <person name="Henrissat B."/>
            <person name="Grigoriev I."/>
            <person name="Martin F."/>
            <person name="Perotto S."/>
        </authorList>
    </citation>
    <scope>NUCLEOTIDE SEQUENCE [LARGE SCALE GENOMIC DNA]</scope>
    <source>
        <strain evidence="2 3">F</strain>
    </source>
</reference>
<organism evidence="2 3">
    <name type="scientific">Hyaloscypha variabilis (strain UAMH 11265 / GT02V1 / F)</name>
    <name type="common">Meliniomyces variabilis</name>
    <dbReference type="NCBI Taxonomy" id="1149755"/>
    <lineage>
        <taxon>Eukaryota</taxon>
        <taxon>Fungi</taxon>
        <taxon>Dikarya</taxon>
        <taxon>Ascomycota</taxon>
        <taxon>Pezizomycotina</taxon>
        <taxon>Leotiomycetes</taxon>
        <taxon>Helotiales</taxon>
        <taxon>Hyaloscyphaceae</taxon>
        <taxon>Hyaloscypha</taxon>
        <taxon>Hyaloscypha variabilis</taxon>
    </lineage>
</organism>
<feature type="compositionally biased region" description="Polar residues" evidence="1">
    <location>
        <begin position="183"/>
        <end position="193"/>
    </location>
</feature>
<accession>A0A2J6R3A5</accession>
<protein>
    <recommendedName>
        <fullName evidence="4">C2H2-type domain-containing protein</fullName>
    </recommendedName>
</protein>
<dbReference type="STRING" id="1149755.A0A2J6R3A5"/>
<dbReference type="EMBL" id="KZ613957">
    <property type="protein sequence ID" value="PMD33002.1"/>
    <property type="molecule type" value="Genomic_DNA"/>
</dbReference>
<name>A0A2J6R3A5_HYAVF</name>
<feature type="compositionally biased region" description="Polar residues" evidence="1">
    <location>
        <begin position="166"/>
        <end position="176"/>
    </location>
</feature>
<feature type="compositionally biased region" description="Polar residues" evidence="1">
    <location>
        <begin position="321"/>
        <end position="337"/>
    </location>
</feature>
<feature type="region of interest" description="Disordered" evidence="1">
    <location>
        <begin position="150"/>
        <end position="200"/>
    </location>
</feature>
<feature type="region of interest" description="Disordered" evidence="1">
    <location>
        <begin position="311"/>
        <end position="371"/>
    </location>
</feature>
<dbReference type="PANTHER" id="PTHR38166:SF1">
    <property type="entry name" value="C2H2-TYPE DOMAIN-CONTAINING PROTEIN"/>
    <property type="match status" value="1"/>
</dbReference>
<evidence type="ECO:0000256" key="1">
    <source>
        <dbReference type="SAM" id="MobiDB-lite"/>
    </source>
</evidence>
<sequence>MKYKGNYKFTFELMHIAAPDESLPGVQNFDRDLLGENTIILGFPILRRPEGYPGLELPFDTLLHYLQAPKAEIFVQDVFIKGPNRVLTLVKHTDDVFLWRLDHSLANYSLCCPDKRSRAIVYEDYSSLNHHTLEASRHILSKCADDAAPIEDPHRISEGRGLVDTKMTQPRSLTETDSADSLGLSSHKPNSPRNMGGLPAASAFQNNEATFTSSSIGSAYSGFENNARTLPLEYSERSELLSQVSNMFADSQPSPITESSEGTLDSDMFSISDSSDDIDLLDRQETIYPMLHNKFHQLLAGFRTVTKYQSAPVQGRGNSGPVASTTESAHIGNNSGLSRKRKAYQDEEDDTGGDGSQPPRPKKMKPDQGKESQESFACPFLKWNPITYSGCCVKKLSSISFVKQHLHRKHTPERYCQTCHTADFSDEDKLQSHIKIGKCTCRDRTMLDGISYQQRFQLSRKSKPKSSKEEQWYAIWQILFPEDRRPSSIYIDTDLALEMRQFRKYCESHGPAIMRGDIESDPAWQSFDITEEQRRALDRLIAQGINTLFDNWYSRNSSASTTSERQSNDSPQISRYETSTVSLVDSGVVMMGQSSSRGTNSQAFELHPALRIPPVGFASPQPATYSHPRGPLPVQEFPVALNSTDIPPFASLPFGFVAEGQEWSCGGQIGGFEATSLAMFESGFDSGPFPSLEDMLVYYPQPDQDFQDGGKSAETYGCL</sequence>
<dbReference type="AlphaFoldDB" id="A0A2J6R3A5"/>
<feature type="compositionally biased region" description="Basic and acidic residues" evidence="1">
    <location>
        <begin position="151"/>
        <end position="163"/>
    </location>
</feature>